<dbReference type="Gene3D" id="3.30.40.10">
    <property type="entry name" value="Zinc/RING finger domain, C3HC4 (zinc finger)"/>
    <property type="match status" value="1"/>
</dbReference>
<reference evidence="7" key="1">
    <citation type="journal article" date="2016" name="Proc. Natl. Acad. Sci. U.S.A.">
        <title>Chromosome-level assembly of Arabidopsis thaliana Ler reveals the extent of translocation and inversion polymorphisms.</title>
        <authorList>
            <person name="Zapata L."/>
            <person name="Ding J."/>
            <person name="Willing E.M."/>
            <person name="Hartwig B."/>
            <person name="Bezdan D."/>
            <person name="Jiao W.B."/>
            <person name="Patel V."/>
            <person name="Velikkakam James G."/>
            <person name="Koornneef M."/>
            <person name="Ossowski S."/>
            <person name="Schneeberger K."/>
        </authorList>
    </citation>
    <scope>NUCLEOTIDE SEQUENCE [LARGE SCALE GENOMIC DNA]</scope>
    <source>
        <strain evidence="7">cv. Landsberg erecta</strain>
    </source>
</reference>
<feature type="domain" description="Zinc finger PHD-type" evidence="5">
    <location>
        <begin position="330"/>
        <end position="390"/>
    </location>
</feature>
<dbReference type="ExpressionAtlas" id="A0A178VRE0">
    <property type="expression patterns" value="baseline and differential"/>
</dbReference>
<proteinExistence type="predicted"/>
<evidence type="ECO:0000256" key="1">
    <source>
        <dbReference type="ARBA" id="ARBA00022723"/>
    </source>
</evidence>
<keyword evidence="4" id="KW-0862">Zinc</keyword>
<name>A0A178VRE0_ARATH</name>
<keyword evidence="1" id="KW-0479">Metal-binding</keyword>
<dbReference type="Proteomes" id="UP000078284">
    <property type="component" value="Chromosome 2"/>
</dbReference>
<dbReference type="InterPro" id="IPR054483">
    <property type="entry name" value="DC1-like_CT"/>
</dbReference>
<feature type="domain" description="Zinc finger PHD-type" evidence="5">
    <location>
        <begin position="472"/>
        <end position="540"/>
    </location>
</feature>
<accession>A0A178VRE0</accession>
<dbReference type="InterPro" id="IPR053192">
    <property type="entry name" value="Vacuole_Formation_Reg"/>
</dbReference>
<dbReference type="InterPro" id="IPR001965">
    <property type="entry name" value="Znf_PHD"/>
</dbReference>
<dbReference type="Pfam" id="PF22926">
    <property type="entry name" value="C1-like_CT"/>
    <property type="match status" value="1"/>
</dbReference>
<sequence length="566" mass="64508">MTKVAIDSGDNLPPPPLFICPSLRFKLTITIEAKLLDDGGPTPDVDGKLRISHLLGDNMMYGHDILPLFWCNNKEADPKNDCSICNTRKVGTCYYFCVECDQRYHKECVESPLEINYPSHVKHSLQLYNVKTFEHCILSTKKAEVLLYYCALCDIYMHVLCAQAKIPFLIDQPKKHDHTLTLFPRQASLTCNVCGLVDKLHLTYVCRSICDFVAHIDCIHNPQTIRISRHFHGVSFTSSLPSGKWCCGICRREIDSDYGAYSCNVCKDYAVHTRCALRKDIWDGIELEGVPEDKDVELPFYRIADGIILHFSHGCHMKFETNGVYKENEFCQACVLPINEENFYVCVKCDFILHEKCADAPRKKVHPLHPHPIEQKVVHENHEFECAACMRKSSGFGYVCTINGCDYELDAVCASASEPFNYQVHPHPLFLALDPKKRQYATFASQQEFKRYKHDEHYLTFCRGDEASGSDWCELCEGSLVVGGEKGFYKCNECCTTLHINCLLGPDPYLKPGLTFPLCGGEILFQRNNSASRPICHKCNIRCPYPTVLEYRLEMSSTFLCCIFHL</sequence>
<comment type="caution">
    <text evidence="6">The sequence shown here is derived from an EMBL/GenBank/DDBJ whole genome shotgun (WGS) entry which is preliminary data.</text>
</comment>
<feature type="domain" description="Zinc finger PHD-type" evidence="5">
    <location>
        <begin position="81"/>
        <end position="154"/>
    </location>
</feature>
<evidence type="ECO:0000256" key="3">
    <source>
        <dbReference type="ARBA" id="ARBA00022771"/>
    </source>
</evidence>
<evidence type="ECO:0000313" key="7">
    <source>
        <dbReference type="Proteomes" id="UP000078284"/>
    </source>
</evidence>
<dbReference type="AlphaFoldDB" id="A0A178VRE0"/>
<protein>
    <recommendedName>
        <fullName evidence="5">Zinc finger PHD-type domain-containing protein</fullName>
    </recommendedName>
</protein>
<evidence type="ECO:0000256" key="4">
    <source>
        <dbReference type="ARBA" id="ARBA00022833"/>
    </source>
</evidence>
<dbReference type="GO" id="GO:0008270">
    <property type="term" value="F:zinc ion binding"/>
    <property type="evidence" value="ECO:0007669"/>
    <property type="project" value="UniProtKB-KW"/>
</dbReference>
<dbReference type="InterPro" id="IPR013083">
    <property type="entry name" value="Znf_RING/FYVE/PHD"/>
</dbReference>
<dbReference type="SMART" id="SM00249">
    <property type="entry name" value="PHD"/>
    <property type="match status" value="4"/>
</dbReference>
<gene>
    <name evidence="6" type="ordered locus">AXX17_At2g01660</name>
</gene>
<dbReference type="Pfam" id="PF03107">
    <property type="entry name" value="C1_2"/>
    <property type="match status" value="5"/>
</dbReference>
<keyword evidence="2" id="KW-0677">Repeat</keyword>
<organism evidence="6 7">
    <name type="scientific">Arabidopsis thaliana</name>
    <name type="common">Mouse-ear cress</name>
    <dbReference type="NCBI Taxonomy" id="3702"/>
    <lineage>
        <taxon>Eukaryota</taxon>
        <taxon>Viridiplantae</taxon>
        <taxon>Streptophyta</taxon>
        <taxon>Embryophyta</taxon>
        <taxon>Tracheophyta</taxon>
        <taxon>Spermatophyta</taxon>
        <taxon>Magnoliopsida</taxon>
        <taxon>eudicotyledons</taxon>
        <taxon>Gunneridae</taxon>
        <taxon>Pentapetalae</taxon>
        <taxon>rosids</taxon>
        <taxon>malvids</taxon>
        <taxon>Brassicales</taxon>
        <taxon>Brassicaceae</taxon>
        <taxon>Camelineae</taxon>
        <taxon>Arabidopsis</taxon>
    </lineage>
</organism>
<evidence type="ECO:0000313" key="6">
    <source>
        <dbReference type="EMBL" id="OAP07623.1"/>
    </source>
</evidence>
<dbReference type="InterPro" id="IPR004146">
    <property type="entry name" value="DC1"/>
</dbReference>
<keyword evidence="3" id="KW-0863">Zinc-finger</keyword>
<dbReference type="PANTHER" id="PTHR32410">
    <property type="entry name" value="CYSTEINE/HISTIDINE-RICH C1 DOMAIN FAMILY PROTEIN"/>
    <property type="match status" value="1"/>
</dbReference>
<dbReference type="PANTHER" id="PTHR32410:SF153">
    <property type="entry name" value="CHP-RICH ZINC FINGER PROTEIN-LIKE-RELATED"/>
    <property type="match status" value="1"/>
</dbReference>
<dbReference type="SUPFAM" id="SSF57889">
    <property type="entry name" value="Cysteine-rich domain"/>
    <property type="match status" value="5"/>
</dbReference>
<evidence type="ECO:0000259" key="5">
    <source>
        <dbReference type="SMART" id="SM00249"/>
    </source>
</evidence>
<dbReference type="EMBL" id="LUHQ01000002">
    <property type="protein sequence ID" value="OAP07623.1"/>
    <property type="molecule type" value="Genomic_DNA"/>
</dbReference>
<dbReference type="InterPro" id="IPR046349">
    <property type="entry name" value="C1-like_sf"/>
</dbReference>
<evidence type="ECO:0000256" key="2">
    <source>
        <dbReference type="ARBA" id="ARBA00022737"/>
    </source>
</evidence>
<feature type="domain" description="Zinc finger PHD-type" evidence="5">
    <location>
        <begin position="190"/>
        <end position="251"/>
    </location>
</feature>